<sequence length="70" mass="8387">MINDLDIKFKVGDIVYAKVNPEVRLLVRKHYAHIYYCRYADLPMKKELALFEREIVVNEKQVVNNKSKLY</sequence>
<comment type="caution">
    <text evidence="1">The sequence shown here is derived from an EMBL/GenBank/DDBJ whole genome shotgun (WGS) entry which is preliminary data.</text>
</comment>
<gene>
    <name evidence="1" type="ORF">ESV85_14085</name>
</gene>
<dbReference type="AlphaFoldDB" id="A0A5C7AME4"/>
<evidence type="ECO:0000313" key="2">
    <source>
        <dbReference type="Proteomes" id="UP000321935"/>
    </source>
</evidence>
<dbReference type="RefSeq" id="WP_146918608.1">
    <property type="nucleotide sequence ID" value="NZ_VORW01000009.1"/>
</dbReference>
<reference evidence="1 2" key="1">
    <citation type="submission" date="2019-08" db="EMBL/GenBank/DDBJ databases">
        <title>Genomes sequence of Algoriphagus aquimarinus ACAM450.</title>
        <authorList>
            <person name="Bowman J.P."/>
        </authorList>
    </citation>
    <scope>NUCLEOTIDE SEQUENCE [LARGE SCALE GENOMIC DNA]</scope>
    <source>
        <strain evidence="1 2">ACAM 450</strain>
    </source>
</reference>
<dbReference type="OrthoDB" id="1163789at2"/>
<proteinExistence type="predicted"/>
<accession>A0A5C7AME4</accession>
<organism evidence="1 2">
    <name type="scientific">Algoriphagus aquimarinus</name>
    <dbReference type="NCBI Taxonomy" id="237018"/>
    <lineage>
        <taxon>Bacteria</taxon>
        <taxon>Pseudomonadati</taxon>
        <taxon>Bacteroidota</taxon>
        <taxon>Cytophagia</taxon>
        <taxon>Cytophagales</taxon>
        <taxon>Cyclobacteriaceae</taxon>
        <taxon>Algoriphagus</taxon>
    </lineage>
</organism>
<name>A0A5C7AME4_9BACT</name>
<evidence type="ECO:0000313" key="1">
    <source>
        <dbReference type="EMBL" id="TXE08939.1"/>
    </source>
</evidence>
<dbReference type="Proteomes" id="UP000321935">
    <property type="component" value="Unassembled WGS sequence"/>
</dbReference>
<protein>
    <submittedName>
        <fullName evidence="1">Uncharacterized protein</fullName>
    </submittedName>
</protein>
<dbReference type="EMBL" id="VORW01000009">
    <property type="protein sequence ID" value="TXE08939.1"/>
    <property type="molecule type" value="Genomic_DNA"/>
</dbReference>